<reference evidence="2" key="1">
    <citation type="submission" date="2022-03" db="EMBL/GenBank/DDBJ databases">
        <authorList>
            <person name="Martin H S."/>
        </authorList>
    </citation>
    <scope>NUCLEOTIDE SEQUENCE</scope>
</reference>
<keyword evidence="3" id="KW-1185">Reference proteome</keyword>
<evidence type="ECO:0000256" key="1">
    <source>
        <dbReference type="SAM" id="MobiDB-lite"/>
    </source>
</evidence>
<feature type="compositionally biased region" description="Gly residues" evidence="1">
    <location>
        <begin position="16"/>
        <end position="31"/>
    </location>
</feature>
<name>A0ABN8I2H3_9NEOP</name>
<feature type="compositionally biased region" description="Basic and acidic residues" evidence="1">
    <location>
        <begin position="121"/>
        <end position="131"/>
    </location>
</feature>
<evidence type="ECO:0000313" key="3">
    <source>
        <dbReference type="Proteomes" id="UP000837857"/>
    </source>
</evidence>
<feature type="compositionally biased region" description="Basic residues" evidence="1">
    <location>
        <begin position="108"/>
        <end position="120"/>
    </location>
</feature>
<accession>A0ABN8I2H3</accession>
<feature type="region of interest" description="Disordered" evidence="1">
    <location>
        <begin position="106"/>
        <end position="154"/>
    </location>
</feature>
<proteinExistence type="predicted"/>
<gene>
    <name evidence="2" type="ORF">IPOD504_LOCUS5291</name>
</gene>
<evidence type="ECO:0000313" key="2">
    <source>
        <dbReference type="EMBL" id="CAH2045921.1"/>
    </source>
</evidence>
<feature type="region of interest" description="Disordered" evidence="1">
    <location>
        <begin position="160"/>
        <end position="179"/>
    </location>
</feature>
<dbReference type="Proteomes" id="UP000837857">
    <property type="component" value="Chromosome 16"/>
</dbReference>
<feature type="compositionally biased region" description="Basic residues" evidence="1">
    <location>
        <begin position="141"/>
        <end position="151"/>
    </location>
</feature>
<sequence length="224" mass="24415">MRLSLSGGRSGERATGAGGERGPGGEGGFCGGTWPSMAAPARAKRNARATSDALSERLATWLATRSRPEWNEGDFGMPRGETARRGFASAAANIARAACPAWTIARGGRQRHPSGSRRRRDRCELRGRPDCRATPPDGMRAHHHTPPRPHPAHLSAVAHTPRARNLSVQPPPPRRAATGFTYPRRSFVRRRVAEINSPSAARAFINDLDAERSGTTWVRYTWDV</sequence>
<feature type="region of interest" description="Disordered" evidence="1">
    <location>
        <begin position="1"/>
        <end position="50"/>
    </location>
</feature>
<feature type="non-terminal residue" evidence="2">
    <location>
        <position position="224"/>
    </location>
</feature>
<organism evidence="2 3">
    <name type="scientific">Iphiclides podalirius</name>
    <name type="common">scarce swallowtail</name>
    <dbReference type="NCBI Taxonomy" id="110791"/>
    <lineage>
        <taxon>Eukaryota</taxon>
        <taxon>Metazoa</taxon>
        <taxon>Ecdysozoa</taxon>
        <taxon>Arthropoda</taxon>
        <taxon>Hexapoda</taxon>
        <taxon>Insecta</taxon>
        <taxon>Pterygota</taxon>
        <taxon>Neoptera</taxon>
        <taxon>Endopterygota</taxon>
        <taxon>Lepidoptera</taxon>
        <taxon>Glossata</taxon>
        <taxon>Ditrysia</taxon>
        <taxon>Papilionoidea</taxon>
        <taxon>Papilionidae</taxon>
        <taxon>Papilioninae</taxon>
        <taxon>Iphiclides</taxon>
    </lineage>
</organism>
<protein>
    <submittedName>
        <fullName evidence="2">Uncharacterized protein</fullName>
    </submittedName>
</protein>
<dbReference type="EMBL" id="OW152828">
    <property type="protein sequence ID" value="CAH2045921.1"/>
    <property type="molecule type" value="Genomic_DNA"/>
</dbReference>